<proteinExistence type="predicted"/>
<accession>A0A024LRK5</accession>
<dbReference type="EMBL" id="HG977196">
    <property type="protein sequence ID" value="CDP79764.1"/>
    <property type="molecule type" value="Genomic_DNA"/>
</dbReference>
<feature type="region of interest" description="Disordered" evidence="1">
    <location>
        <begin position="1"/>
        <end position="49"/>
    </location>
</feature>
<feature type="compositionally biased region" description="Polar residues" evidence="1">
    <location>
        <begin position="12"/>
        <end position="21"/>
    </location>
</feature>
<evidence type="ECO:0000313" key="2">
    <source>
        <dbReference type="EMBL" id="CDP79764.1"/>
    </source>
</evidence>
<dbReference type="RefSeq" id="WP_176692437.1">
    <property type="nucleotide sequence ID" value="NZ_JBCAUL010000005.1"/>
</dbReference>
<dbReference type="AlphaFoldDB" id="A0A024LRK5"/>
<gene>
    <name evidence="2" type="ORF">BN1046_00667</name>
</gene>
<organism evidence="2">
    <name type="scientific">Bartonella schoenbuchensis</name>
    <dbReference type="NCBI Taxonomy" id="165694"/>
    <lineage>
        <taxon>Bacteria</taxon>
        <taxon>Pseudomonadati</taxon>
        <taxon>Pseudomonadota</taxon>
        <taxon>Alphaproteobacteria</taxon>
        <taxon>Hyphomicrobiales</taxon>
        <taxon>Bartonellaceae</taxon>
        <taxon>Bartonella</taxon>
    </lineage>
</organism>
<reference evidence="2" key="1">
    <citation type="submission" date="2013-11" db="EMBL/GenBank/DDBJ databases">
        <authorList>
            <person name="GENOMES U."/>
        </authorList>
    </citation>
    <scope>NUCLEOTIDE SEQUENCE</scope>
    <source>
        <strain evidence="2">MVT06</strain>
    </source>
</reference>
<protein>
    <submittedName>
        <fullName evidence="2">Uncharacterized protein</fullName>
    </submittedName>
</protein>
<sequence length="49" mass="5511">MNTHNNEKIAASKSNQNTMSSHNRKKSIQNNQASDRHCALKAGRKNMKS</sequence>
<evidence type="ECO:0000256" key="1">
    <source>
        <dbReference type="SAM" id="MobiDB-lite"/>
    </source>
</evidence>
<reference evidence="2" key="2">
    <citation type="submission" date="2014-05" db="EMBL/GenBank/DDBJ databases">
        <title>Genome sequencing of Bartonella spp. isolated from human blood.</title>
        <authorList>
            <person name="Raoult D."/>
        </authorList>
    </citation>
    <scope>NUCLEOTIDE SEQUENCE</scope>
    <source>
        <strain evidence="2">MVT06</strain>
    </source>
</reference>
<name>A0A024LRK5_9HYPH</name>